<reference evidence="2" key="1">
    <citation type="submission" date="2017-01" db="EMBL/GenBank/DDBJ databases">
        <authorList>
            <person name="Wolfgang W.J."/>
            <person name="Cole J."/>
            <person name="Wroblewski D."/>
            <person name="Mcginnis J."/>
            <person name="Musser K.A."/>
        </authorList>
    </citation>
    <scope>NUCLEOTIDE SEQUENCE [LARGE SCALE GENOMIC DNA]</scope>
    <source>
        <strain evidence="2">DSM 19151</strain>
    </source>
</reference>
<dbReference type="EMBL" id="MTBO01000057">
    <property type="protein sequence ID" value="OSI13782.1"/>
    <property type="molecule type" value="Genomic_DNA"/>
</dbReference>
<organism evidence="1 2">
    <name type="scientific">Neisseria dentiae</name>
    <dbReference type="NCBI Taxonomy" id="194197"/>
    <lineage>
        <taxon>Bacteria</taxon>
        <taxon>Pseudomonadati</taxon>
        <taxon>Pseudomonadota</taxon>
        <taxon>Betaproteobacteria</taxon>
        <taxon>Neisseriales</taxon>
        <taxon>Neisseriaceae</taxon>
        <taxon>Neisseria</taxon>
    </lineage>
</organism>
<proteinExistence type="predicted"/>
<comment type="caution">
    <text evidence="1">The sequence shown here is derived from an EMBL/GenBank/DDBJ whole genome shotgun (WGS) entry which is preliminary data.</text>
</comment>
<keyword evidence="2" id="KW-1185">Reference proteome</keyword>
<protein>
    <submittedName>
        <fullName evidence="1">Uncharacterized protein</fullName>
    </submittedName>
</protein>
<accession>A0A1X3D1Z3</accession>
<evidence type="ECO:0000313" key="2">
    <source>
        <dbReference type="Proteomes" id="UP000193118"/>
    </source>
</evidence>
<evidence type="ECO:0000313" key="1">
    <source>
        <dbReference type="EMBL" id="OSI13782.1"/>
    </source>
</evidence>
<dbReference type="Proteomes" id="UP000193118">
    <property type="component" value="Unassembled WGS sequence"/>
</dbReference>
<sequence>MRQELKAVMSEGSAVDCLFVEALVVNTAADKLLANKAYGIDAIGNLVAVLRIAPLSHQRFTARCA</sequence>
<name>A0A1X3D1Z3_9NEIS</name>
<dbReference type="AlphaFoldDB" id="A0A1X3D1Z3"/>
<gene>
    <name evidence="1" type="ORF">BWD09_12510</name>
</gene>